<name>A0A6C2TWS0_PONDE</name>
<keyword evidence="1" id="KW-1133">Transmembrane helix</keyword>
<proteinExistence type="predicted"/>
<feature type="transmembrane region" description="Helical" evidence="1">
    <location>
        <begin position="268"/>
        <end position="289"/>
    </location>
</feature>
<sequence length="452" mass="50578">MRNLVYYYALMSAEEVRELLMDMAEDVAVRKSARTASESELPTIFFKELQTAANISDPTAEQSTILRASTELLMKKLRVPFTSNLDDEALFRLFRRHIGEKIIKQVKPMLTAGYFMTRCDDEVDQEEERILTFFIKNLDVLEEVKKEFLAVFFSEAEALYKKAESSSMEKVLGKICASQDAGGKDQILRFTYSMALASDTVKRKELALHETLARVMKVAPDRVLEIRDDVEAEHAQDEDDKQLGKILGCRHFNELIVFSEVTKFSRGAVVTGVAALTGVVGMVIASGVLSKVDYKKLNAILSTLALKAEDEVREERIIEVRNIFEKLAAETGEMLTLCSNIHLYLQNMNKAYSEVAEQAWLKGLWNQISSENRQNLTAGGAMLTVVAHDVGNLLSKIVQHQQTLTTAIDEHFRLISLSEELQGAVKQLATQNKQLVEIVKEAESAGVTANAA</sequence>
<protein>
    <submittedName>
        <fullName evidence="2">Uncharacterized protein</fullName>
    </submittedName>
</protein>
<dbReference type="SUPFAM" id="SSF158682">
    <property type="entry name" value="TerB-like"/>
    <property type="match status" value="1"/>
</dbReference>
<dbReference type="InterPro" id="IPR029024">
    <property type="entry name" value="TerB-like"/>
</dbReference>
<reference evidence="2 3" key="1">
    <citation type="submission" date="2019-04" db="EMBL/GenBank/DDBJ databases">
        <authorList>
            <person name="Van Vliet M D."/>
        </authorList>
    </citation>
    <scope>NUCLEOTIDE SEQUENCE [LARGE SCALE GENOMIC DNA]</scope>
    <source>
        <strain evidence="2 3">F1</strain>
    </source>
</reference>
<evidence type="ECO:0000256" key="1">
    <source>
        <dbReference type="SAM" id="Phobius"/>
    </source>
</evidence>
<accession>A0A6C2TWS0</accession>
<dbReference type="EMBL" id="CAAHFG010000001">
    <property type="protein sequence ID" value="VGO12118.1"/>
    <property type="molecule type" value="Genomic_DNA"/>
</dbReference>
<dbReference type="Proteomes" id="UP000366872">
    <property type="component" value="Unassembled WGS sequence"/>
</dbReference>
<keyword evidence="3" id="KW-1185">Reference proteome</keyword>
<evidence type="ECO:0000313" key="3">
    <source>
        <dbReference type="Proteomes" id="UP000366872"/>
    </source>
</evidence>
<dbReference type="Gene3D" id="1.10.3680.10">
    <property type="entry name" value="TerB-like"/>
    <property type="match status" value="1"/>
</dbReference>
<dbReference type="AlphaFoldDB" id="A0A6C2TWS0"/>
<organism evidence="2 3">
    <name type="scientific">Pontiella desulfatans</name>
    <dbReference type="NCBI Taxonomy" id="2750659"/>
    <lineage>
        <taxon>Bacteria</taxon>
        <taxon>Pseudomonadati</taxon>
        <taxon>Kiritimatiellota</taxon>
        <taxon>Kiritimatiellia</taxon>
        <taxon>Kiritimatiellales</taxon>
        <taxon>Pontiellaceae</taxon>
        <taxon>Pontiella</taxon>
    </lineage>
</organism>
<keyword evidence="1" id="KW-0812">Transmembrane</keyword>
<keyword evidence="1" id="KW-0472">Membrane</keyword>
<gene>
    <name evidence="2" type="ORF">PDESU_00668</name>
</gene>
<evidence type="ECO:0000313" key="2">
    <source>
        <dbReference type="EMBL" id="VGO12118.1"/>
    </source>
</evidence>